<accession>A0A7J8CIK9</accession>
<organism evidence="1 2">
    <name type="scientific">Rousettus aegyptiacus</name>
    <name type="common">Egyptian fruit bat</name>
    <name type="synonym">Pteropus aegyptiacus</name>
    <dbReference type="NCBI Taxonomy" id="9407"/>
    <lineage>
        <taxon>Eukaryota</taxon>
        <taxon>Metazoa</taxon>
        <taxon>Chordata</taxon>
        <taxon>Craniata</taxon>
        <taxon>Vertebrata</taxon>
        <taxon>Euteleostomi</taxon>
        <taxon>Mammalia</taxon>
        <taxon>Eutheria</taxon>
        <taxon>Laurasiatheria</taxon>
        <taxon>Chiroptera</taxon>
        <taxon>Yinpterochiroptera</taxon>
        <taxon>Pteropodoidea</taxon>
        <taxon>Pteropodidae</taxon>
        <taxon>Rousettinae</taxon>
        <taxon>Rousettus</taxon>
    </lineage>
</organism>
<keyword evidence="2" id="KW-1185">Reference proteome</keyword>
<name>A0A7J8CIK9_ROUAE</name>
<comment type="caution">
    <text evidence="1">The sequence shown here is derived from an EMBL/GenBank/DDBJ whole genome shotgun (WGS) entry which is preliminary data.</text>
</comment>
<gene>
    <name evidence="1" type="ORF">HJG63_009104</name>
</gene>
<dbReference type="EMBL" id="JACASE010000014">
    <property type="protein sequence ID" value="KAF6410619.1"/>
    <property type="molecule type" value="Genomic_DNA"/>
</dbReference>
<dbReference type="Proteomes" id="UP000593571">
    <property type="component" value="Unassembled WGS sequence"/>
</dbReference>
<proteinExistence type="predicted"/>
<evidence type="ECO:0000313" key="2">
    <source>
        <dbReference type="Proteomes" id="UP000593571"/>
    </source>
</evidence>
<protein>
    <submittedName>
        <fullName evidence="1">Uncharacterized protein</fullName>
    </submittedName>
</protein>
<dbReference type="AlphaFoldDB" id="A0A7J8CIK9"/>
<sequence length="125" mass="12996">MRMAVWVSRRLIGCTPIGTARQASALRQAPTPATQTPRPAVARACTGCHDGGQGIAMPRSGHCGPGHWPVALTESQRPALRSRSLPTAVWTCCGGRGCSLGCSRRCLSGPTPCHPAVALGIAGWQ</sequence>
<reference evidence="1 2" key="1">
    <citation type="journal article" date="2020" name="Nature">
        <title>Six reference-quality genomes reveal evolution of bat adaptations.</title>
        <authorList>
            <person name="Jebb D."/>
            <person name="Huang Z."/>
            <person name="Pippel M."/>
            <person name="Hughes G.M."/>
            <person name="Lavrichenko K."/>
            <person name="Devanna P."/>
            <person name="Winkler S."/>
            <person name="Jermiin L.S."/>
            <person name="Skirmuntt E.C."/>
            <person name="Katzourakis A."/>
            <person name="Burkitt-Gray L."/>
            <person name="Ray D.A."/>
            <person name="Sullivan K.A.M."/>
            <person name="Roscito J.G."/>
            <person name="Kirilenko B.M."/>
            <person name="Davalos L.M."/>
            <person name="Corthals A.P."/>
            <person name="Power M.L."/>
            <person name="Jones G."/>
            <person name="Ransome R.D."/>
            <person name="Dechmann D.K.N."/>
            <person name="Locatelli A.G."/>
            <person name="Puechmaille S.J."/>
            <person name="Fedrigo O."/>
            <person name="Jarvis E.D."/>
            <person name="Hiller M."/>
            <person name="Vernes S.C."/>
            <person name="Myers E.W."/>
            <person name="Teeling E.C."/>
        </authorList>
    </citation>
    <scope>NUCLEOTIDE SEQUENCE [LARGE SCALE GENOMIC DNA]</scope>
    <source>
        <strain evidence="1">MRouAeg1</strain>
        <tissue evidence="1">Muscle</tissue>
    </source>
</reference>
<evidence type="ECO:0000313" key="1">
    <source>
        <dbReference type="EMBL" id="KAF6410619.1"/>
    </source>
</evidence>